<dbReference type="Proteomes" id="UP000198706">
    <property type="component" value="Unassembled WGS sequence"/>
</dbReference>
<dbReference type="OrthoDB" id="7028002at2"/>
<keyword evidence="3" id="KW-1185">Reference proteome</keyword>
<dbReference type="EMBL" id="FNFD01000034">
    <property type="protein sequence ID" value="SDL89411.1"/>
    <property type="molecule type" value="Genomic_DNA"/>
</dbReference>
<keyword evidence="1" id="KW-0472">Membrane</keyword>
<sequence length="129" mass="13972">MTWFRNRLPQLIRLALMLWLLAFAVAAGQGCLSQPSHDPGASHALFEHIEPDHGHAAHASGCLQFCEDTSVSLLSSLSLLSLGHALWAVLLLPALLIVARSTSPFAFLALQLPAPSAPPARLRFVRFND</sequence>
<proteinExistence type="predicted"/>
<name>A0A1G9NSU1_9PSED</name>
<accession>A0A1G9NSU1</accession>
<gene>
    <name evidence="2" type="ORF">SAMN05216186_13435</name>
</gene>
<dbReference type="STRING" id="137658.SAMN05216186_13435"/>
<evidence type="ECO:0000313" key="2">
    <source>
        <dbReference type="EMBL" id="SDL89411.1"/>
    </source>
</evidence>
<evidence type="ECO:0000256" key="1">
    <source>
        <dbReference type="SAM" id="Phobius"/>
    </source>
</evidence>
<dbReference type="RefSeq" id="WP_084339752.1">
    <property type="nucleotide sequence ID" value="NZ_CBKZNZ010000004.1"/>
</dbReference>
<dbReference type="AlphaFoldDB" id="A0A1G9NSU1"/>
<reference evidence="2 3" key="1">
    <citation type="submission" date="2016-10" db="EMBL/GenBank/DDBJ databases">
        <authorList>
            <person name="de Groot N.N."/>
        </authorList>
    </citation>
    <scope>NUCLEOTIDE SEQUENCE [LARGE SCALE GENOMIC DNA]</scope>
    <source>
        <strain evidence="2 3">JCM 21544</strain>
    </source>
</reference>
<keyword evidence="1" id="KW-0812">Transmembrane</keyword>
<feature type="transmembrane region" description="Helical" evidence="1">
    <location>
        <begin position="77"/>
        <end position="98"/>
    </location>
</feature>
<evidence type="ECO:0000313" key="3">
    <source>
        <dbReference type="Proteomes" id="UP000198706"/>
    </source>
</evidence>
<protein>
    <submittedName>
        <fullName evidence="2">Uncharacterized protein</fullName>
    </submittedName>
</protein>
<keyword evidence="1" id="KW-1133">Transmembrane helix</keyword>
<organism evidence="2 3">
    <name type="scientific">Pseudomonas indica</name>
    <dbReference type="NCBI Taxonomy" id="137658"/>
    <lineage>
        <taxon>Bacteria</taxon>
        <taxon>Pseudomonadati</taxon>
        <taxon>Pseudomonadota</taxon>
        <taxon>Gammaproteobacteria</taxon>
        <taxon>Pseudomonadales</taxon>
        <taxon>Pseudomonadaceae</taxon>
        <taxon>Pseudomonas</taxon>
    </lineage>
</organism>
<dbReference type="PROSITE" id="PS51257">
    <property type="entry name" value="PROKAR_LIPOPROTEIN"/>
    <property type="match status" value="1"/>
</dbReference>